<comment type="caution">
    <text evidence="1">The sequence shown here is derived from an EMBL/GenBank/DDBJ whole genome shotgun (WGS) entry which is preliminary data.</text>
</comment>
<gene>
    <name evidence="1" type="ORF">FA13DRAFT_1736639</name>
</gene>
<sequence length="68" mass="7763">MDREPVECSACMTTVSSAPRMASPQGLPVWILCQLSRLAIETDDPESLEKPFIRWYSEDIMFARSKKL</sequence>
<name>A0A4Y7SZF7_COPMI</name>
<keyword evidence="2" id="KW-1185">Reference proteome</keyword>
<protein>
    <submittedName>
        <fullName evidence="1">Uncharacterized protein</fullName>
    </submittedName>
</protein>
<dbReference type="AlphaFoldDB" id="A0A4Y7SZF7"/>
<accession>A0A4Y7SZF7</accession>
<reference evidence="1 2" key="1">
    <citation type="journal article" date="2019" name="Nat. Ecol. Evol.">
        <title>Megaphylogeny resolves global patterns of mushroom evolution.</title>
        <authorList>
            <person name="Varga T."/>
            <person name="Krizsan K."/>
            <person name="Foldi C."/>
            <person name="Dima B."/>
            <person name="Sanchez-Garcia M."/>
            <person name="Sanchez-Ramirez S."/>
            <person name="Szollosi G.J."/>
            <person name="Szarkandi J.G."/>
            <person name="Papp V."/>
            <person name="Albert L."/>
            <person name="Andreopoulos W."/>
            <person name="Angelini C."/>
            <person name="Antonin V."/>
            <person name="Barry K.W."/>
            <person name="Bougher N.L."/>
            <person name="Buchanan P."/>
            <person name="Buyck B."/>
            <person name="Bense V."/>
            <person name="Catcheside P."/>
            <person name="Chovatia M."/>
            <person name="Cooper J."/>
            <person name="Damon W."/>
            <person name="Desjardin D."/>
            <person name="Finy P."/>
            <person name="Geml J."/>
            <person name="Haridas S."/>
            <person name="Hughes K."/>
            <person name="Justo A."/>
            <person name="Karasinski D."/>
            <person name="Kautmanova I."/>
            <person name="Kiss B."/>
            <person name="Kocsube S."/>
            <person name="Kotiranta H."/>
            <person name="LaButti K.M."/>
            <person name="Lechner B.E."/>
            <person name="Liimatainen K."/>
            <person name="Lipzen A."/>
            <person name="Lukacs Z."/>
            <person name="Mihaltcheva S."/>
            <person name="Morgado L.N."/>
            <person name="Niskanen T."/>
            <person name="Noordeloos M.E."/>
            <person name="Ohm R.A."/>
            <person name="Ortiz-Santana B."/>
            <person name="Ovrebo C."/>
            <person name="Racz N."/>
            <person name="Riley R."/>
            <person name="Savchenko A."/>
            <person name="Shiryaev A."/>
            <person name="Soop K."/>
            <person name="Spirin V."/>
            <person name="Szebenyi C."/>
            <person name="Tomsovsky M."/>
            <person name="Tulloss R.E."/>
            <person name="Uehling J."/>
            <person name="Grigoriev I.V."/>
            <person name="Vagvolgyi C."/>
            <person name="Papp T."/>
            <person name="Martin F.M."/>
            <person name="Miettinen O."/>
            <person name="Hibbett D.S."/>
            <person name="Nagy L.G."/>
        </authorList>
    </citation>
    <scope>NUCLEOTIDE SEQUENCE [LARGE SCALE GENOMIC DNA]</scope>
    <source>
        <strain evidence="1 2">FP101781</strain>
    </source>
</reference>
<feature type="non-terminal residue" evidence="1">
    <location>
        <position position="68"/>
    </location>
</feature>
<dbReference type="EMBL" id="QPFP01000041">
    <property type="protein sequence ID" value="TEB27253.1"/>
    <property type="molecule type" value="Genomic_DNA"/>
</dbReference>
<evidence type="ECO:0000313" key="1">
    <source>
        <dbReference type="EMBL" id="TEB27253.1"/>
    </source>
</evidence>
<evidence type="ECO:0000313" key="2">
    <source>
        <dbReference type="Proteomes" id="UP000298030"/>
    </source>
</evidence>
<dbReference type="Proteomes" id="UP000298030">
    <property type="component" value="Unassembled WGS sequence"/>
</dbReference>
<organism evidence="1 2">
    <name type="scientific">Coprinellus micaceus</name>
    <name type="common">Glistening ink-cap mushroom</name>
    <name type="synonym">Coprinus micaceus</name>
    <dbReference type="NCBI Taxonomy" id="71717"/>
    <lineage>
        <taxon>Eukaryota</taxon>
        <taxon>Fungi</taxon>
        <taxon>Dikarya</taxon>
        <taxon>Basidiomycota</taxon>
        <taxon>Agaricomycotina</taxon>
        <taxon>Agaricomycetes</taxon>
        <taxon>Agaricomycetidae</taxon>
        <taxon>Agaricales</taxon>
        <taxon>Agaricineae</taxon>
        <taxon>Psathyrellaceae</taxon>
        <taxon>Coprinellus</taxon>
    </lineage>
</organism>
<proteinExistence type="predicted"/>